<feature type="transmembrane region" description="Helical" evidence="6">
    <location>
        <begin position="123"/>
        <end position="142"/>
    </location>
</feature>
<dbReference type="EMBL" id="AJJU01000002">
    <property type="protein sequence ID" value="EID76656.1"/>
    <property type="molecule type" value="Genomic_DNA"/>
</dbReference>
<dbReference type="PANTHER" id="PTHR32322">
    <property type="entry name" value="INNER MEMBRANE TRANSPORTER"/>
    <property type="match status" value="1"/>
</dbReference>
<feature type="domain" description="EamA" evidence="7">
    <location>
        <begin position="7"/>
        <end position="139"/>
    </location>
</feature>
<accession>I0WJU0</accession>
<dbReference type="PATRIC" id="fig|946077.3.peg.306"/>
<keyword evidence="5 6" id="KW-0472">Membrane</keyword>
<dbReference type="Pfam" id="PF00892">
    <property type="entry name" value="EamA"/>
    <property type="match status" value="2"/>
</dbReference>
<dbReference type="AlphaFoldDB" id="I0WJU0"/>
<feature type="transmembrane region" description="Helical" evidence="6">
    <location>
        <begin position="39"/>
        <end position="56"/>
    </location>
</feature>
<feature type="transmembrane region" description="Helical" evidence="6">
    <location>
        <begin position="154"/>
        <end position="173"/>
    </location>
</feature>
<sequence length="298" mass="33227">MNNRVFALLAATGEATIYGLNHSIAKGLMPEYIQPFGFILLRVLCAAILFWIISLFTKNEKIDRADWLRIIACSIFGMVINMLMFFKGLSLSTPINSSVIITITPILVLALGAFILKEKVTYLKVFGIFLGLVGALVLVLFGSEIRSDAPNIPLGNALFMINAASFGVYLVLVKPLTKKYRPFTLLKWFFLISLIINLPITYSEFSEVAWSSLPSKAIWMMIYVILGTTFLTYLLNMMALKELSPSTLSVFVYLQPFIAIIFAVITGSDHLNVIKITAAILVFTGVYFVTKKKTEYNA</sequence>
<dbReference type="InterPro" id="IPR037185">
    <property type="entry name" value="EmrE-like"/>
</dbReference>
<dbReference type="SUPFAM" id="SSF103481">
    <property type="entry name" value="Multidrug resistance efflux transporter EmrE"/>
    <property type="match status" value="2"/>
</dbReference>
<dbReference type="InterPro" id="IPR000620">
    <property type="entry name" value="EamA_dom"/>
</dbReference>
<evidence type="ECO:0000256" key="6">
    <source>
        <dbReference type="SAM" id="Phobius"/>
    </source>
</evidence>
<evidence type="ECO:0000259" key="7">
    <source>
        <dbReference type="Pfam" id="PF00892"/>
    </source>
</evidence>
<evidence type="ECO:0000256" key="5">
    <source>
        <dbReference type="ARBA" id="ARBA00023136"/>
    </source>
</evidence>
<feature type="transmembrane region" description="Helical" evidence="6">
    <location>
        <begin position="217"/>
        <end position="235"/>
    </location>
</feature>
<dbReference type="GO" id="GO:0016020">
    <property type="term" value="C:membrane"/>
    <property type="evidence" value="ECO:0007669"/>
    <property type="project" value="UniProtKB-SubCell"/>
</dbReference>
<feature type="transmembrane region" description="Helical" evidence="6">
    <location>
        <begin position="68"/>
        <end position="86"/>
    </location>
</feature>
<reference evidence="8 9" key="1">
    <citation type="journal article" date="2012" name="J. Bacteriol.">
        <title>Genome Sequence of the Halotolerant Bacterium Imtechella halotolerans K1T.</title>
        <authorList>
            <person name="Kumar S."/>
            <person name="Vikram S."/>
            <person name="Subramanian S."/>
            <person name="Raghava G.P."/>
            <person name="Pinnaka A.K."/>
        </authorList>
    </citation>
    <scope>NUCLEOTIDE SEQUENCE [LARGE SCALE GENOMIC DNA]</scope>
    <source>
        <strain evidence="8 9">K1</strain>
    </source>
</reference>
<evidence type="ECO:0000256" key="3">
    <source>
        <dbReference type="ARBA" id="ARBA00022692"/>
    </source>
</evidence>
<keyword evidence="9" id="KW-1185">Reference proteome</keyword>
<dbReference type="STRING" id="946077.W5A_01495"/>
<feature type="transmembrane region" description="Helical" evidence="6">
    <location>
        <begin position="98"/>
        <end position="116"/>
    </location>
</feature>
<dbReference type="InterPro" id="IPR050638">
    <property type="entry name" value="AA-Vitamin_Transporters"/>
</dbReference>
<dbReference type="Proteomes" id="UP000005938">
    <property type="component" value="Unassembled WGS sequence"/>
</dbReference>
<dbReference type="Gene3D" id="1.10.3730.20">
    <property type="match status" value="1"/>
</dbReference>
<feature type="transmembrane region" description="Helical" evidence="6">
    <location>
        <begin position="185"/>
        <end position="205"/>
    </location>
</feature>
<name>I0WJU0_9FLAO</name>
<protein>
    <recommendedName>
        <fullName evidence="7">EamA domain-containing protein</fullName>
    </recommendedName>
</protein>
<dbReference type="RefSeq" id="WP_008236670.1">
    <property type="nucleotide sequence ID" value="NZ_AJJU01000002.1"/>
</dbReference>
<evidence type="ECO:0000313" key="8">
    <source>
        <dbReference type="EMBL" id="EID76656.1"/>
    </source>
</evidence>
<dbReference type="PANTHER" id="PTHR32322:SF2">
    <property type="entry name" value="EAMA DOMAIN-CONTAINING PROTEIN"/>
    <property type="match status" value="1"/>
</dbReference>
<organism evidence="8 9">
    <name type="scientific">Imtechella halotolerans K1</name>
    <dbReference type="NCBI Taxonomy" id="946077"/>
    <lineage>
        <taxon>Bacteria</taxon>
        <taxon>Pseudomonadati</taxon>
        <taxon>Bacteroidota</taxon>
        <taxon>Flavobacteriia</taxon>
        <taxon>Flavobacteriales</taxon>
        <taxon>Flavobacteriaceae</taxon>
        <taxon>Imtechella</taxon>
    </lineage>
</organism>
<comment type="subcellular location">
    <subcellularLocation>
        <location evidence="1">Membrane</location>
        <topology evidence="1">Multi-pass membrane protein</topology>
    </subcellularLocation>
</comment>
<evidence type="ECO:0000256" key="1">
    <source>
        <dbReference type="ARBA" id="ARBA00004141"/>
    </source>
</evidence>
<comment type="similarity">
    <text evidence="2">Belongs to the EamA transporter family.</text>
</comment>
<dbReference type="OrthoDB" id="9811486at2"/>
<proteinExistence type="inferred from homology"/>
<keyword evidence="4 6" id="KW-1133">Transmembrane helix</keyword>
<feature type="transmembrane region" description="Helical" evidence="6">
    <location>
        <begin position="271"/>
        <end position="290"/>
    </location>
</feature>
<keyword evidence="3 6" id="KW-0812">Transmembrane</keyword>
<gene>
    <name evidence="8" type="ORF">W5A_01495</name>
</gene>
<evidence type="ECO:0000256" key="2">
    <source>
        <dbReference type="ARBA" id="ARBA00007362"/>
    </source>
</evidence>
<evidence type="ECO:0000256" key="4">
    <source>
        <dbReference type="ARBA" id="ARBA00022989"/>
    </source>
</evidence>
<evidence type="ECO:0000313" key="9">
    <source>
        <dbReference type="Proteomes" id="UP000005938"/>
    </source>
</evidence>
<dbReference type="eggNOG" id="COG0697">
    <property type="taxonomic scope" value="Bacteria"/>
</dbReference>
<comment type="caution">
    <text evidence="8">The sequence shown here is derived from an EMBL/GenBank/DDBJ whole genome shotgun (WGS) entry which is preliminary data.</text>
</comment>
<feature type="domain" description="EamA" evidence="7">
    <location>
        <begin position="154"/>
        <end position="290"/>
    </location>
</feature>
<feature type="transmembrane region" description="Helical" evidence="6">
    <location>
        <begin position="247"/>
        <end position="265"/>
    </location>
</feature>